<dbReference type="PANTHER" id="PTHR19860:SF40">
    <property type="entry name" value="WD40 REPEAT-CONTAINING PROTEIN"/>
    <property type="match status" value="1"/>
</dbReference>
<dbReference type="InterPro" id="IPR018247">
    <property type="entry name" value="EF_Hand_1_Ca_BS"/>
</dbReference>
<dbReference type="GO" id="GO:0080008">
    <property type="term" value="C:Cul4-RING E3 ubiquitin ligase complex"/>
    <property type="evidence" value="ECO:0007669"/>
    <property type="project" value="TreeGrafter"/>
</dbReference>
<protein>
    <recommendedName>
        <fullName evidence="4">NACHT domain-containing protein</fullName>
    </recommendedName>
</protein>
<dbReference type="KEGG" id="gtt:GUITHDRAFT_162651"/>
<name>L1JHG1_GUITC</name>
<reference evidence="6" key="3">
    <citation type="submission" date="2016-03" db="UniProtKB">
        <authorList>
            <consortium name="EnsemblProtists"/>
        </authorList>
    </citation>
    <scope>IDENTIFICATION</scope>
</reference>
<proteinExistence type="predicted"/>
<dbReference type="eggNOG" id="KOG3602">
    <property type="taxonomic scope" value="Eukaryota"/>
</dbReference>
<evidence type="ECO:0000313" key="7">
    <source>
        <dbReference type="Proteomes" id="UP000011087"/>
    </source>
</evidence>
<dbReference type="OrthoDB" id="2325716at2759"/>
<evidence type="ECO:0000259" key="4">
    <source>
        <dbReference type="Pfam" id="PF05729"/>
    </source>
</evidence>
<dbReference type="EMBL" id="JH992989">
    <property type="protein sequence ID" value="EKX47579.1"/>
    <property type="molecule type" value="Genomic_DNA"/>
</dbReference>
<dbReference type="SUPFAM" id="SSF48452">
    <property type="entry name" value="TPR-like"/>
    <property type="match status" value="1"/>
</dbReference>
<dbReference type="InterPro" id="IPR007111">
    <property type="entry name" value="NACHT_NTPase"/>
</dbReference>
<dbReference type="EnsemblProtists" id="EKX47579">
    <property type="protein sequence ID" value="EKX47579"/>
    <property type="gene ID" value="GUITHDRAFT_162651"/>
</dbReference>
<dbReference type="Pfam" id="PF05729">
    <property type="entry name" value="NACHT"/>
    <property type="match status" value="1"/>
</dbReference>
<dbReference type="Gene3D" id="3.40.50.300">
    <property type="entry name" value="P-loop containing nucleotide triphosphate hydrolases"/>
    <property type="match status" value="1"/>
</dbReference>
<evidence type="ECO:0000313" key="5">
    <source>
        <dbReference type="EMBL" id="EKX47579.1"/>
    </source>
</evidence>
<keyword evidence="2" id="KW-0677">Repeat</keyword>
<evidence type="ECO:0000256" key="3">
    <source>
        <dbReference type="SAM" id="MobiDB-lite"/>
    </source>
</evidence>
<dbReference type="PANTHER" id="PTHR19860">
    <property type="entry name" value="DDB1- AND CUL4-ASSOCIATED FACTOR 12-RELATED"/>
    <property type="match status" value="1"/>
</dbReference>
<feature type="region of interest" description="Disordered" evidence="3">
    <location>
        <begin position="1447"/>
        <end position="1477"/>
    </location>
</feature>
<dbReference type="SUPFAM" id="SSF52540">
    <property type="entry name" value="P-loop containing nucleoside triphosphate hydrolases"/>
    <property type="match status" value="1"/>
</dbReference>
<feature type="domain" description="NACHT" evidence="4">
    <location>
        <begin position="301"/>
        <end position="485"/>
    </location>
</feature>
<dbReference type="InterPro" id="IPR051191">
    <property type="entry name" value="DCAF12"/>
</dbReference>
<dbReference type="Gene3D" id="1.25.40.10">
    <property type="entry name" value="Tetratricopeptide repeat domain"/>
    <property type="match status" value="2"/>
</dbReference>
<organism evidence="5">
    <name type="scientific">Guillardia theta (strain CCMP2712)</name>
    <name type="common">Cryptophyte</name>
    <dbReference type="NCBI Taxonomy" id="905079"/>
    <lineage>
        <taxon>Eukaryota</taxon>
        <taxon>Cryptophyceae</taxon>
        <taxon>Pyrenomonadales</taxon>
        <taxon>Geminigeraceae</taxon>
        <taxon>Guillardia</taxon>
    </lineage>
</organism>
<dbReference type="PROSITE" id="PS00018">
    <property type="entry name" value="EF_HAND_1"/>
    <property type="match status" value="1"/>
</dbReference>
<gene>
    <name evidence="5" type="ORF">GUITHDRAFT_162651</name>
</gene>
<dbReference type="STRING" id="905079.L1JHG1"/>
<evidence type="ECO:0000313" key="6">
    <source>
        <dbReference type="EnsemblProtists" id="EKX47579"/>
    </source>
</evidence>
<dbReference type="GO" id="GO:0009507">
    <property type="term" value="C:chloroplast"/>
    <property type="evidence" value="ECO:0007669"/>
    <property type="project" value="UniProtKB-SubCell"/>
</dbReference>
<reference evidence="7" key="2">
    <citation type="submission" date="2012-11" db="EMBL/GenBank/DDBJ databases">
        <authorList>
            <person name="Kuo A."/>
            <person name="Curtis B.A."/>
            <person name="Tanifuji G."/>
            <person name="Burki F."/>
            <person name="Gruber A."/>
            <person name="Irimia M."/>
            <person name="Maruyama S."/>
            <person name="Arias M.C."/>
            <person name="Ball S.G."/>
            <person name="Gile G.H."/>
            <person name="Hirakawa Y."/>
            <person name="Hopkins J.F."/>
            <person name="Rensing S.A."/>
            <person name="Schmutz J."/>
            <person name="Symeonidi A."/>
            <person name="Elias M."/>
            <person name="Eveleigh R.J."/>
            <person name="Herman E.K."/>
            <person name="Klute M.J."/>
            <person name="Nakayama T."/>
            <person name="Obornik M."/>
            <person name="Reyes-Prieto A."/>
            <person name="Armbrust E.V."/>
            <person name="Aves S.J."/>
            <person name="Beiko R.G."/>
            <person name="Coutinho P."/>
            <person name="Dacks J.B."/>
            <person name="Durnford D.G."/>
            <person name="Fast N.M."/>
            <person name="Green B.R."/>
            <person name="Grisdale C."/>
            <person name="Hempe F."/>
            <person name="Henrissat B."/>
            <person name="Hoppner M.P."/>
            <person name="Ishida K.-I."/>
            <person name="Kim E."/>
            <person name="Koreny L."/>
            <person name="Kroth P.G."/>
            <person name="Liu Y."/>
            <person name="Malik S.-B."/>
            <person name="Maier U.G."/>
            <person name="McRose D."/>
            <person name="Mock T."/>
            <person name="Neilson J.A."/>
            <person name="Onodera N.T."/>
            <person name="Poole A.M."/>
            <person name="Pritham E.J."/>
            <person name="Richards T.A."/>
            <person name="Rocap G."/>
            <person name="Roy S.W."/>
            <person name="Sarai C."/>
            <person name="Schaack S."/>
            <person name="Shirato S."/>
            <person name="Slamovits C.H."/>
            <person name="Spencer D.F."/>
            <person name="Suzuki S."/>
            <person name="Worden A.Z."/>
            <person name="Zauner S."/>
            <person name="Barry K."/>
            <person name="Bell C."/>
            <person name="Bharti A.K."/>
            <person name="Crow J.A."/>
            <person name="Grimwood J."/>
            <person name="Kramer R."/>
            <person name="Lindquist E."/>
            <person name="Lucas S."/>
            <person name="Salamov A."/>
            <person name="McFadden G.I."/>
            <person name="Lane C.E."/>
            <person name="Keeling P.J."/>
            <person name="Gray M.W."/>
            <person name="Grigoriev I.V."/>
            <person name="Archibald J.M."/>
        </authorList>
    </citation>
    <scope>NUCLEOTIDE SEQUENCE</scope>
    <source>
        <strain evidence="7">CCMP2712</strain>
    </source>
</reference>
<comment type="subcellular location">
    <subcellularLocation>
        <location evidence="1">Plastid</location>
        <location evidence="1">Chloroplast</location>
    </subcellularLocation>
</comment>
<dbReference type="GeneID" id="17304184"/>
<evidence type="ECO:0000256" key="1">
    <source>
        <dbReference type="ARBA" id="ARBA00004229"/>
    </source>
</evidence>
<reference evidence="5 7" key="1">
    <citation type="journal article" date="2012" name="Nature">
        <title>Algal genomes reveal evolutionary mosaicism and the fate of nucleomorphs.</title>
        <authorList>
            <consortium name="DOE Joint Genome Institute"/>
            <person name="Curtis B.A."/>
            <person name="Tanifuji G."/>
            <person name="Burki F."/>
            <person name="Gruber A."/>
            <person name="Irimia M."/>
            <person name="Maruyama S."/>
            <person name="Arias M.C."/>
            <person name="Ball S.G."/>
            <person name="Gile G.H."/>
            <person name="Hirakawa Y."/>
            <person name="Hopkins J.F."/>
            <person name="Kuo A."/>
            <person name="Rensing S.A."/>
            <person name="Schmutz J."/>
            <person name="Symeonidi A."/>
            <person name="Elias M."/>
            <person name="Eveleigh R.J."/>
            <person name="Herman E.K."/>
            <person name="Klute M.J."/>
            <person name="Nakayama T."/>
            <person name="Obornik M."/>
            <person name="Reyes-Prieto A."/>
            <person name="Armbrust E.V."/>
            <person name="Aves S.J."/>
            <person name="Beiko R.G."/>
            <person name="Coutinho P."/>
            <person name="Dacks J.B."/>
            <person name="Durnford D.G."/>
            <person name="Fast N.M."/>
            <person name="Green B.R."/>
            <person name="Grisdale C.J."/>
            <person name="Hempel F."/>
            <person name="Henrissat B."/>
            <person name="Hoppner M.P."/>
            <person name="Ishida K."/>
            <person name="Kim E."/>
            <person name="Koreny L."/>
            <person name="Kroth P.G."/>
            <person name="Liu Y."/>
            <person name="Malik S.B."/>
            <person name="Maier U.G."/>
            <person name="McRose D."/>
            <person name="Mock T."/>
            <person name="Neilson J.A."/>
            <person name="Onodera N.T."/>
            <person name="Poole A.M."/>
            <person name="Pritham E.J."/>
            <person name="Richards T.A."/>
            <person name="Rocap G."/>
            <person name="Roy S.W."/>
            <person name="Sarai C."/>
            <person name="Schaack S."/>
            <person name="Shirato S."/>
            <person name="Slamovits C.H."/>
            <person name="Spencer D.F."/>
            <person name="Suzuki S."/>
            <person name="Worden A.Z."/>
            <person name="Zauner S."/>
            <person name="Barry K."/>
            <person name="Bell C."/>
            <person name="Bharti A.K."/>
            <person name="Crow J.A."/>
            <person name="Grimwood J."/>
            <person name="Kramer R."/>
            <person name="Lindquist E."/>
            <person name="Lucas S."/>
            <person name="Salamov A."/>
            <person name="McFadden G.I."/>
            <person name="Lane C.E."/>
            <person name="Keeling P.J."/>
            <person name="Gray M.W."/>
            <person name="Grigoriev I.V."/>
            <person name="Archibald J.M."/>
        </authorList>
    </citation>
    <scope>NUCLEOTIDE SEQUENCE</scope>
    <source>
        <strain evidence="5 7">CCMP2712</strain>
    </source>
</reference>
<evidence type="ECO:0000256" key="2">
    <source>
        <dbReference type="ARBA" id="ARBA00022737"/>
    </source>
</evidence>
<accession>L1JHG1</accession>
<dbReference type="InterPro" id="IPR027417">
    <property type="entry name" value="P-loop_NTPase"/>
</dbReference>
<dbReference type="RefSeq" id="XP_005834559.1">
    <property type="nucleotide sequence ID" value="XM_005834502.1"/>
</dbReference>
<sequence length="1501" mass="171351">MENNQGFSSFEGVQAGILSELYKELKISTRLQDFGVIEEIKESFSGSLQRNAALFEFLDFDYSQSSANSNRETFSERYARCFVSSPMEDMQEERRLLSEDVFPRIRLQCLSRGVHFVECDFGWNVSDDTAYERSRVEHRMLEIRQNVKTYFIGVVGDRLGKTFHVESTAEHRNDLKLNMNQELFVDLQIQDASKMKSLSCETLREKERLSRLKTKLRSSRGVLVREDYKNPSEFAELVYKDLMAQIERDFALASEERFQEEVDAHMVLEFEESVVHFFEGREDEMNELDQRVLGLQTFKHPTIVVGSEGCGKTAFLVAWSQRFQSSNAFDLFFRHYCSMNNEMRQWTFMIRRLLQDIKKRFGLRKQVPDDHELLPGAFAMWINILSSISARAILMIDGVEKLCPVLTDDKPEGEIAASSIKASKDELDLDIWMPKQVPSSVRIVLSTTPQSDATTKLVARKWNIYELRSLDMKEKHSILERWMRSKNISMPEKLQERLTERTSTSNARFFTSVLRSIQTTHDLRPSGSYGSFYNLRSIEELNAALLARLERGCEVVGLCEEMLTCVSLSRRGLSEFELLRLLQVPRAFFSKLYIHVRGFFKVLGGLMSFDNSSLEEAIRRKYLKHPETIKSCRLRIAASFTSRSLSFRTVEEVPWQLFQCKRWQDLCNQLMSPPFLLKLVQHPKGKADLVFYWTYLGSDLFGAINIIDRCEECVRQASELEFDLKSRVELINSIAELLHRMRYHDIALSFYKRAREAEDQELGLPFLAHVQYMLVEARLAADKGDFRGSKLIFWRAVEMLKEEVDEDNDGNITYEELKNSSAGTLFLDTEEEFVYMLWEAGSYSELEEICLTMLKREEDRPTNELLLFDSLVHVYLERGKKDSAFNFMQTCVRQVPNQCREEFVHVLSRFLAFLSVSQRHVELVSFVESQAQLLSELSQSDPAKFRMDLVDPAVLYAFALSRCGRGEAALEVLKTCLLKVNPLPDAEDEESESETGSDASSEFEEEREEELGADERAAGSIITSAMIYEVASVIHRQLFEFDISEHLLKRSIFIKKIEFGSLDPSVALSVGELADLYESVRNKEMALKMRAIACAVMSQSQGSRSLLYYKALLAQAVSFWKFGSHDAALNVVRTIIANVENQFGSSHELLMQANNLEALVLLAVGELRQAEEVVERNIRTCRALKSESHPDTLVAENCLGQILELRGDFELAELKYKEVMGRRREAMGSMHEYLLQDVLSLVLLYSRLGAFKEAQELVRDNLPSVNAFHAPDSLPMAAMLDVLTVTELAGEGRAERGLDPRASVSRSLRIRSKLLGKGSDLLLLFAAMHGLLLVHSDHLRMGCQLLQVAADLARGSRVISSTLKSMIRESLSRSTERARARDPTFSLSQYKNPWELEAQAVGLSSTSEYFMSLLLGKKVMKGYSDPMPQLDEAASSSAGVEELLERVQEGRGGGVRPRSASLLRKEPPKAQSVEVKRPKTAHVMRMKQEEMDLSPRTERAC</sequence>
<feature type="region of interest" description="Disordered" evidence="3">
    <location>
        <begin position="984"/>
        <end position="1014"/>
    </location>
</feature>
<dbReference type="PaxDb" id="55529-EKX47579"/>
<dbReference type="Proteomes" id="UP000011087">
    <property type="component" value="Unassembled WGS sequence"/>
</dbReference>
<feature type="compositionally biased region" description="Acidic residues" evidence="3">
    <location>
        <begin position="985"/>
        <end position="1012"/>
    </location>
</feature>
<keyword evidence="7" id="KW-1185">Reference proteome</keyword>
<dbReference type="InterPro" id="IPR011990">
    <property type="entry name" value="TPR-like_helical_dom_sf"/>
</dbReference>
<dbReference type="HOGENOM" id="CLU_248687_0_0_1"/>
<dbReference type="OMA" id="DMGNHEK"/>